<dbReference type="EnsemblPlants" id="PNT61075">
    <property type="protein sequence ID" value="PNT61075"/>
    <property type="gene ID" value="BRADI_5g10085v3"/>
</dbReference>
<sequence length="69" mass="7474">MPKSQEGVVCTFVTFVGWRVVHGRPPCIATIFDGQSGAGAVALRTEWISRAHFITASAGLPLQFIQLMN</sequence>
<keyword evidence="3" id="KW-1185">Reference proteome</keyword>
<name>A0A2K2CGB9_BRADI</name>
<proteinExistence type="predicted"/>
<dbReference type="InParanoid" id="A0A2K2CGB9"/>
<reference evidence="1" key="2">
    <citation type="submission" date="2017-06" db="EMBL/GenBank/DDBJ databases">
        <title>WGS assembly of Brachypodium distachyon.</title>
        <authorList>
            <consortium name="The International Brachypodium Initiative"/>
            <person name="Lucas S."/>
            <person name="Harmon-Smith M."/>
            <person name="Lail K."/>
            <person name="Tice H."/>
            <person name="Grimwood J."/>
            <person name="Bruce D."/>
            <person name="Barry K."/>
            <person name="Shu S."/>
            <person name="Lindquist E."/>
            <person name="Wang M."/>
            <person name="Pitluck S."/>
            <person name="Vogel J.P."/>
            <person name="Garvin D.F."/>
            <person name="Mockler T.C."/>
            <person name="Schmutz J."/>
            <person name="Rokhsar D."/>
            <person name="Bevan M.W."/>
        </authorList>
    </citation>
    <scope>NUCLEOTIDE SEQUENCE</scope>
    <source>
        <strain evidence="1">Bd21</strain>
    </source>
</reference>
<evidence type="ECO:0000313" key="2">
    <source>
        <dbReference type="EnsemblPlants" id="PNT61075"/>
    </source>
</evidence>
<evidence type="ECO:0000313" key="1">
    <source>
        <dbReference type="EMBL" id="PNT61075.1"/>
    </source>
</evidence>
<reference evidence="1 2" key="1">
    <citation type="journal article" date="2010" name="Nature">
        <title>Genome sequencing and analysis of the model grass Brachypodium distachyon.</title>
        <authorList>
            <consortium name="International Brachypodium Initiative"/>
        </authorList>
    </citation>
    <scope>NUCLEOTIDE SEQUENCE [LARGE SCALE GENOMIC DNA]</scope>
    <source>
        <strain evidence="1 2">Bd21</strain>
    </source>
</reference>
<dbReference type="EMBL" id="CM000884">
    <property type="protein sequence ID" value="PNT61075.1"/>
    <property type="molecule type" value="Genomic_DNA"/>
</dbReference>
<accession>A0A2K2CGB9</accession>
<dbReference type="AlphaFoldDB" id="A0A2K2CGB9"/>
<dbReference type="Proteomes" id="UP000008810">
    <property type="component" value="Chromosome 5"/>
</dbReference>
<organism evidence="1">
    <name type="scientific">Brachypodium distachyon</name>
    <name type="common">Purple false brome</name>
    <name type="synonym">Trachynia distachya</name>
    <dbReference type="NCBI Taxonomy" id="15368"/>
    <lineage>
        <taxon>Eukaryota</taxon>
        <taxon>Viridiplantae</taxon>
        <taxon>Streptophyta</taxon>
        <taxon>Embryophyta</taxon>
        <taxon>Tracheophyta</taxon>
        <taxon>Spermatophyta</taxon>
        <taxon>Magnoliopsida</taxon>
        <taxon>Liliopsida</taxon>
        <taxon>Poales</taxon>
        <taxon>Poaceae</taxon>
        <taxon>BOP clade</taxon>
        <taxon>Pooideae</taxon>
        <taxon>Stipodae</taxon>
        <taxon>Brachypodieae</taxon>
        <taxon>Brachypodium</taxon>
    </lineage>
</organism>
<protein>
    <submittedName>
        <fullName evidence="1 2">Uncharacterized protein</fullName>
    </submittedName>
</protein>
<gene>
    <name evidence="1" type="ORF">BRADI_5g10085v3</name>
</gene>
<evidence type="ECO:0000313" key="3">
    <source>
        <dbReference type="Proteomes" id="UP000008810"/>
    </source>
</evidence>
<dbReference type="Gramene" id="PNT61075">
    <property type="protein sequence ID" value="PNT61075"/>
    <property type="gene ID" value="BRADI_5g10085v3"/>
</dbReference>
<reference evidence="2" key="3">
    <citation type="submission" date="2018-08" db="UniProtKB">
        <authorList>
            <consortium name="EnsemblPlants"/>
        </authorList>
    </citation>
    <scope>IDENTIFICATION</scope>
    <source>
        <strain evidence="2">cv. Bd21</strain>
    </source>
</reference>